<evidence type="ECO:0000313" key="3">
    <source>
        <dbReference type="Proteomes" id="UP000384372"/>
    </source>
</evidence>
<name>A0A6A7W9A3_9BACT</name>
<dbReference type="AlphaFoldDB" id="A0A6A7W9A3"/>
<dbReference type="Pfam" id="PF13149">
    <property type="entry name" value="Mfa_like_1"/>
    <property type="match status" value="1"/>
</dbReference>
<dbReference type="InterPro" id="IPR042278">
    <property type="entry name" value="Mfa-like_1_N"/>
</dbReference>
<keyword evidence="1" id="KW-0732">Signal</keyword>
<dbReference type="EMBL" id="VZAD01000031">
    <property type="protein sequence ID" value="MQP10995.1"/>
    <property type="molecule type" value="Genomic_DNA"/>
</dbReference>
<protein>
    <submittedName>
        <fullName evidence="2">Leucine-rich repeat protein</fullName>
    </submittedName>
</protein>
<dbReference type="CDD" id="cd13120">
    <property type="entry name" value="BF2867_like_N"/>
    <property type="match status" value="1"/>
</dbReference>
<accession>A0A6A7W9A3</accession>
<dbReference type="RefSeq" id="WP_158462823.1">
    <property type="nucleotide sequence ID" value="NZ_VZAD01000031.1"/>
</dbReference>
<evidence type="ECO:0000256" key="1">
    <source>
        <dbReference type="SAM" id="SignalP"/>
    </source>
</evidence>
<comment type="caution">
    <text evidence="2">The sequence shown here is derived from an EMBL/GenBank/DDBJ whole genome shotgun (WGS) entry which is preliminary data.</text>
</comment>
<dbReference type="Gene3D" id="2.60.40.2620">
    <property type="entry name" value="Fimbrillin-like"/>
    <property type="match status" value="1"/>
</dbReference>
<feature type="signal peptide" evidence="1">
    <location>
        <begin position="1"/>
        <end position="20"/>
    </location>
</feature>
<dbReference type="InterPro" id="IPR032675">
    <property type="entry name" value="LRR_dom_sf"/>
</dbReference>
<dbReference type="OrthoDB" id="1082928at2"/>
<dbReference type="InterPro" id="IPR026906">
    <property type="entry name" value="LRR_5"/>
</dbReference>
<dbReference type="Gene3D" id="3.80.10.10">
    <property type="entry name" value="Ribonuclease Inhibitor"/>
    <property type="match status" value="1"/>
</dbReference>
<dbReference type="CDD" id="cd13121">
    <property type="entry name" value="BF2867_like_C"/>
    <property type="match status" value="1"/>
</dbReference>
<feature type="chain" id="PRO_5025682541" evidence="1">
    <location>
        <begin position="21"/>
        <end position="524"/>
    </location>
</feature>
<dbReference type="Pfam" id="PF13306">
    <property type="entry name" value="LRR_5"/>
    <property type="match status" value="1"/>
</dbReference>
<organism evidence="2 3">
    <name type="scientific">Segatella copri</name>
    <dbReference type="NCBI Taxonomy" id="165179"/>
    <lineage>
        <taxon>Bacteria</taxon>
        <taxon>Pseudomonadati</taxon>
        <taxon>Bacteroidota</taxon>
        <taxon>Bacteroidia</taxon>
        <taxon>Bacteroidales</taxon>
        <taxon>Prevotellaceae</taxon>
        <taxon>Segatella</taxon>
    </lineage>
</organism>
<dbReference type="Proteomes" id="UP000384372">
    <property type="component" value="Unassembled WGS sequence"/>
</dbReference>
<keyword evidence="3" id="KW-1185">Reference proteome</keyword>
<reference evidence="2 3" key="1">
    <citation type="submission" date="2019-09" db="EMBL/GenBank/DDBJ databases">
        <title>Distinct polysaccharide growth profiles of human intestinal Prevotella copri isolates.</title>
        <authorList>
            <person name="Fehlner-Peach H."/>
            <person name="Magnabosco C."/>
            <person name="Raghavan V."/>
            <person name="Scher J.U."/>
            <person name="Tett A."/>
            <person name="Cox L.M."/>
            <person name="Gottsegen C."/>
            <person name="Watters A."/>
            <person name="Wiltshire- Gordon J.D."/>
            <person name="Segata N."/>
            <person name="Bonneau R."/>
            <person name="Littman D.R."/>
        </authorList>
    </citation>
    <scope>NUCLEOTIDE SEQUENCE [LARGE SCALE GENOMIC DNA]</scope>
    <source>
        <strain evidence="3">iAQ1173</strain>
    </source>
</reference>
<gene>
    <name evidence="2" type="ORF">F7D20_03240</name>
</gene>
<dbReference type="PROSITE" id="PS51257">
    <property type="entry name" value="PROKAR_LIPOPROTEIN"/>
    <property type="match status" value="1"/>
</dbReference>
<sequence>MKISKYLGTFALLAMLAACSTEDEQVRFAGDEVKVNATIGGESVFTRSNPIGSTEEQSVFQDFDQIGISVNGGATHKYEMKNGVWGVAESEVPIKWESEATDFKAFYPYSYNNVNNSFDNGQICTEQNTKEGLALSDYMKARKTYENVPENRQLDLEFKRQTARVVIDIENSTFMNEFDQPYVAEINIYSQLQLPATQGADVSAIKAYKVDDSNPKSSWVALVAPNAEDANKDFICISVQENGTGTPKAYSIKGIPNLESGMSYTYKLKIGKDKAIIDNVTVTDWKEGTAIPGGEASLVTEESVRESVAKQLENGNDVELTLPSNASLGLFEAIKTALKDKGVPKSSVDITLKGVMRIPQKAFGNLPEGVAPWFNVVRLPDATIIEDYAFQGSTLTAIYAPKVEEINFRAFYLCHQLEIVDMRKASRIKYRAFEQCSLLKRVRFGALSSVGLEQEEGMGGIFDWCQTDFIDLTLSSRQSMMRLRSTEEATYEWVPAGLSYWDTEDYKRTTFLLYTFHKIICADD</sequence>
<evidence type="ECO:0000313" key="2">
    <source>
        <dbReference type="EMBL" id="MQP10995.1"/>
    </source>
</evidence>
<dbReference type="InterPro" id="IPR025049">
    <property type="entry name" value="Mfa-like_1"/>
</dbReference>
<proteinExistence type="predicted"/>
<dbReference type="Gene3D" id="2.60.40.2630">
    <property type="match status" value="1"/>
</dbReference>